<dbReference type="SUPFAM" id="SSF52799">
    <property type="entry name" value="(Phosphotyrosine protein) phosphatases II"/>
    <property type="match status" value="1"/>
</dbReference>
<feature type="region of interest" description="Disordered" evidence="1">
    <location>
        <begin position="1"/>
        <end position="21"/>
    </location>
</feature>
<dbReference type="Proteomes" id="UP000714275">
    <property type="component" value="Unassembled WGS sequence"/>
</dbReference>
<sequence>MSGTIGQRTSVSSGCRRRRDEPKVECIQYPAAGIEGLYRNRREDAQHFLPAQPHESFWRTSKSLPTPPLAILLLVSREIHALVTDSNDQVAVLHCKAGKGRSGTL</sequence>
<dbReference type="PROSITE" id="PS50056">
    <property type="entry name" value="TYR_PHOSPHATASE_2"/>
    <property type="match status" value="1"/>
</dbReference>
<reference evidence="3" key="1">
    <citation type="journal article" date="2020" name="New Phytol.">
        <title>Comparative genomics reveals dynamic genome evolution in host specialist ectomycorrhizal fungi.</title>
        <authorList>
            <person name="Lofgren L.A."/>
            <person name="Nguyen N.H."/>
            <person name="Vilgalys R."/>
            <person name="Ruytinx J."/>
            <person name="Liao H.L."/>
            <person name="Branco S."/>
            <person name="Kuo A."/>
            <person name="LaButti K."/>
            <person name="Lipzen A."/>
            <person name="Andreopoulos W."/>
            <person name="Pangilinan J."/>
            <person name="Riley R."/>
            <person name="Hundley H."/>
            <person name="Na H."/>
            <person name="Barry K."/>
            <person name="Grigoriev I.V."/>
            <person name="Stajich J.E."/>
            <person name="Kennedy P.G."/>
        </authorList>
    </citation>
    <scope>NUCLEOTIDE SEQUENCE</scope>
    <source>
        <strain evidence="3">DOB743</strain>
    </source>
</reference>
<dbReference type="GO" id="GO:0016314">
    <property type="term" value="F:phosphatidylinositol-3,4,5-trisphosphate 3-phosphatase activity"/>
    <property type="evidence" value="ECO:0007669"/>
    <property type="project" value="TreeGrafter"/>
</dbReference>
<organism evidence="3 4">
    <name type="scientific">Suillus placidus</name>
    <dbReference type="NCBI Taxonomy" id="48579"/>
    <lineage>
        <taxon>Eukaryota</taxon>
        <taxon>Fungi</taxon>
        <taxon>Dikarya</taxon>
        <taxon>Basidiomycota</taxon>
        <taxon>Agaricomycotina</taxon>
        <taxon>Agaricomycetes</taxon>
        <taxon>Agaricomycetidae</taxon>
        <taxon>Boletales</taxon>
        <taxon>Suillineae</taxon>
        <taxon>Suillaceae</taxon>
        <taxon>Suillus</taxon>
    </lineage>
</organism>
<dbReference type="InterPro" id="IPR029021">
    <property type="entry name" value="Prot-tyrosine_phosphatase-like"/>
</dbReference>
<proteinExistence type="predicted"/>
<dbReference type="InterPro" id="IPR000387">
    <property type="entry name" value="Tyr_Pase_dom"/>
</dbReference>
<dbReference type="InterPro" id="IPR016130">
    <property type="entry name" value="Tyr_Pase_AS"/>
</dbReference>
<dbReference type="AlphaFoldDB" id="A0A9P6ZUQ3"/>
<dbReference type="InterPro" id="IPR051281">
    <property type="entry name" value="Dual-spec_lipid-protein_phosph"/>
</dbReference>
<dbReference type="EMBL" id="JABBWD010000025">
    <property type="protein sequence ID" value="KAG1776615.1"/>
    <property type="molecule type" value="Genomic_DNA"/>
</dbReference>
<protein>
    <recommendedName>
        <fullName evidence="2">Tyrosine specific protein phosphatases domain-containing protein</fullName>
    </recommendedName>
</protein>
<gene>
    <name evidence="3" type="ORF">EV702DRAFT_1107794</name>
</gene>
<evidence type="ECO:0000313" key="4">
    <source>
        <dbReference type="Proteomes" id="UP000714275"/>
    </source>
</evidence>
<feature type="compositionally biased region" description="Polar residues" evidence="1">
    <location>
        <begin position="1"/>
        <end position="13"/>
    </location>
</feature>
<dbReference type="OrthoDB" id="5632at2759"/>
<feature type="non-terminal residue" evidence="3">
    <location>
        <position position="105"/>
    </location>
</feature>
<accession>A0A9P6ZUQ3</accession>
<keyword evidence="4" id="KW-1185">Reference proteome</keyword>
<evidence type="ECO:0000313" key="3">
    <source>
        <dbReference type="EMBL" id="KAG1776615.1"/>
    </source>
</evidence>
<dbReference type="PROSITE" id="PS00383">
    <property type="entry name" value="TYR_PHOSPHATASE_1"/>
    <property type="match status" value="1"/>
</dbReference>
<evidence type="ECO:0000256" key="1">
    <source>
        <dbReference type="SAM" id="MobiDB-lite"/>
    </source>
</evidence>
<feature type="domain" description="Tyrosine specific protein phosphatases" evidence="2">
    <location>
        <begin position="69"/>
        <end position="105"/>
    </location>
</feature>
<comment type="caution">
    <text evidence="3">The sequence shown here is derived from an EMBL/GenBank/DDBJ whole genome shotgun (WGS) entry which is preliminary data.</text>
</comment>
<name>A0A9P6ZUQ3_9AGAM</name>
<evidence type="ECO:0000259" key="2">
    <source>
        <dbReference type="PROSITE" id="PS50056"/>
    </source>
</evidence>
<dbReference type="GO" id="GO:0005829">
    <property type="term" value="C:cytosol"/>
    <property type="evidence" value="ECO:0007669"/>
    <property type="project" value="TreeGrafter"/>
</dbReference>
<dbReference type="PANTHER" id="PTHR12305">
    <property type="entry name" value="PHOSPHATASE WITH HOMOLOGY TO TENSIN"/>
    <property type="match status" value="1"/>
</dbReference>
<dbReference type="Gene3D" id="3.90.190.10">
    <property type="entry name" value="Protein tyrosine phosphatase superfamily"/>
    <property type="match status" value="1"/>
</dbReference>